<evidence type="ECO:0000313" key="5">
    <source>
        <dbReference type="Proteomes" id="UP000001661"/>
    </source>
</evidence>
<feature type="domain" description="Cobalamin synthesis G N-terminal" evidence="2">
    <location>
        <begin position="54"/>
        <end position="134"/>
    </location>
</feature>
<dbReference type="Pfam" id="PF11760">
    <property type="entry name" value="CbiG_N"/>
    <property type="match status" value="1"/>
</dbReference>
<dbReference type="HOGENOM" id="CLU_028397_0_0_9"/>
<dbReference type="AlphaFoldDB" id="D9QVW2"/>
<gene>
    <name evidence="4" type="ordered locus">Acear_0836</name>
</gene>
<dbReference type="NCBIfam" id="NF004466">
    <property type="entry name" value="PRK05788.1-4"/>
    <property type="match status" value="1"/>
</dbReference>
<dbReference type="InterPro" id="IPR052553">
    <property type="entry name" value="CbiG_hydrolase"/>
</dbReference>
<evidence type="ECO:0000259" key="1">
    <source>
        <dbReference type="Pfam" id="PF01890"/>
    </source>
</evidence>
<keyword evidence="5" id="KW-1185">Reference proteome</keyword>
<dbReference type="InterPro" id="IPR038029">
    <property type="entry name" value="GbiG_N_sf"/>
</dbReference>
<dbReference type="Gene3D" id="3.30.420.180">
    <property type="entry name" value="CobE/GbiG C-terminal domain"/>
    <property type="match status" value="1"/>
</dbReference>
<dbReference type="InterPro" id="IPR021744">
    <property type="entry name" value="CbiG_N"/>
</dbReference>
<evidence type="ECO:0000259" key="2">
    <source>
        <dbReference type="Pfam" id="PF11760"/>
    </source>
</evidence>
<dbReference type="eggNOG" id="COG2073">
    <property type="taxonomic scope" value="Bacteria"/>
</dbReference>
<dbReference type="KEGG" id="aar:Acear_0836"/>
<dbReference type="InterPro" id="IPR036518">
    <property type="entry name" value="CobE/GbiG_C_sf"/>
</dbReference>
<dbReference type="EMBL" id="CP002105">
    <property type="protein sequence ID" value="ADL12371.1"/>
    <property type="molecule type" value="Genomic_DNA"/>
</dbReference>
<dbReference type="Gene3D" id="3.40.50.11220">
    <property type="match status" value="1"/>
</dbReference>
<proteinExistence type="predicted"/>
<dbReference type="STRING" id="574087.Acear_0836"/>
<name>D9QVW2_ACEAZ</name>
<sequence length="353" mass="38838">MNLAVIAITDNGIKTAFRIAEEMEAGLDIYLPDKFKESTETEQVNFYTGRLKELVSRIFTEYDGLIFVMALGIVIRVTADFLTDKRRDPAVVTVDETEEFVISTLSGHLGGANELTVQLASSLGAAPVITTATDRQGKLAIDMLAKELDCRIDPFSNLKHINAAIVNDKEINIFTDYELDLGSDKNLNFYSLNELDQVNSAPTVVISNQPVKLPENLAQKPYLYLRPRNLTVGIGCRRGVSKERIAAAVDKALAEIDSDLNQVKSLATIDLKSDEAGLVEYAEDKDLELKIISRDKIKNADLEFTTSEFVKQTIGVGGVCEPAALLSGKKMELLLKKTKLDGVTVAVAEERFM</sequence>
<dbReference type="Pfam" id="PF11761">
    <property type="entry name" value="CbiG_mid"/>
    <property type="match status" value="1"/>
</dbReference>
<dbReference type="InterPro" id="IPR021745">
    <property type="entry name" value="CbiG_mid"/>
</dbReference>
<dbReference type="Pfam" id="PF01890">
    <property type="entry name" value="CbiG_C"/>
    <property type="match status" value="1"/>
</dbReference>
<organism evidence="4 5">
    <name type="scientific">Acetohalobium arabaticum (strain ATCC 49924 / DSM 5501 / Z-7288)</name>
    <dbReference type="NCBI Taxonomy" id="574087"/>
    <lineage>
        <taxon>Bacteria</taxon>
        <taxon>Bacillati</taxon>
        <taxon>Bacillota</taxon>
        <taxon>Clostridia</taxon>
        <taxon>Halanaerobiales</taxon>
        <taxon>Halobacteroidaceae</taxon>
        <taxon>Acetohalobium</taxon>
    </lineage>
</organism>
<evidence type="ECO:0000259" key="3">
    <source>
        <dbReference type="Pfam" id="PF11761"/>
    </source>
</evidence>
<feature type="domain" description="CobE/GbiG C-terminal" evidence="1">
    <location>
        <begin position="230"/>
        <end position="348"/>
    </location>
</feature>
<dbReference type="RefSeq" id="WP_013277817.1">
    <property type="nucleotide sequence ID" value="NC_014378.1"/>
</dbReference>
<dbReference type="GO" id="GO:0009236">
    <property type="term" value="P:cobalamin biosynthetic process"/>
    <property type="evidence" value="ECO:0007669"/>
    <property type="project" value="InterPro"/>
</dbReference>
<evidence type="ECO:0000313" key="4">
    <source>
        <dbReference type="EMBL" id="ADL12371.1"/>
    </source>
</evidence>
<dbReference type="InterPro" id="IPR002750">
    <property type="entry name" value="CobE/GbiG_C"/>
</dbReference>
<protein>
    <submittedName>
        <fullName evidence="4">Cobalamin (Vitamin B12) biosynthesis CbiG protein</fullName>
    </submittedName>
</protein>
<accession>D9QVW2</accession>
<dbReference type="OrthoDB" id="9781023at2"/>
<dbReference type="Proteomes" id="UP000001661">
    <property type="component" value="Chromosome"/>
</dbReference>
<feature type="domain" description="Cobalamin biosynthesis central region" evidence="3">
    <location>
        <begin position="140"/>
        <end position="227"/>
    </location>
</feature>
<reference evidence="4 5" key="1">
    <citation type="journal article" date="2010" name="Stand. Genomic Sci.">
        <title>Complete genome sequence of Acetohalobium arabaticum type strain (Z-7288).</title>
        <authorList>
            <person name="Sikorski J."/>
            <person name="Lapidus A."/>
            <person name="Chertkov O."/>
            <person name="Lucas S."/>
            <person name="Copeland A."/>
            <person name="Glavina Del Rio T."/>
            <person name="Nolan M."/>
            <person name="Tice H."/>
            <person name="Cheng J.F."/>
            <person name="Han C."/>
            <person name="Brambilla E."/>
            <person name="Pitluck S."/>
            <person name="Liolios K."/>
            <person name="Ivanova N."/>
            <person name="Mavromatis K."/>
            <person name="Mikhailova N."/>
            <person name="Pati A."/>
            <person name="Bruce D."/>
            <person name="Detter C."/>
            <person name="Tapia R."/>
            <person name="Goodwin L."/>
            <person name="Chen A."/>
            <person name="Palaniappan K."/>
            <person name="Land M."/>
            <person name="Hauser L."/>
            <person name="Chang Y.J."/>
            <person name="Jeffries C.D."/>
            <person name="Rohde M."/>
            <person name="Goker M."/>
            <person name="Spring S."/>
            <person name="Woyke T."/>
            <person name="Bristow J."/>
            <person name="Eisen J.A."/>
            <person name="Markowitz V."/>
            <person name="Hugenholtz P."/>
            <person name="Kyrpides N.C."/>
            <person name="Klenk H.P."/>
        </authorList>
    </citation>
    <scope>NUCLEOTIDE SEQUENCE [LARGE SCALE GENOMIC DNA]</scope>
    <source>
        <strain evidence="5">ATCC 49924 / DSM 5501 / Z-7288</strain>
    </source>
</reference>
<dbReference type="PANTHER" id="PTHR37477">
    <property type="entry name" value="COBALT-PRECORRIN-5A HYDROLASE"/>
    <property type="match status" value="1"/>
</dbReference>
<dbReference type="SUPFAM" id="SSF159672">
    <property type="entry name" value="CbiG N-terminal domain-like"/>
    <property type="match status" value="1"/>
</dbReference>
<dbReference type="SUPFAM" id="SSF159664">
    <property type="entry name" value="CobE/GbiG C-terminal domain-like"/>
    <property type="match status" value="1"/>
</dbReference>
<dbReference type="PANTHER" id="PTHR37477:SF1">
    <property type="entry name" value="COBALT-PRECORRIN-5A HYDROLASE"/>
    <property type="match status" value="1"/>
</dbReference>